<accession>A0ABS2GU00</accession>
<dbReference type="EMBL" id="JACJKX010000004">
    <property type="protein sequence ID" value="MBM6928286.1"/>
    <property type="molecule type" value="Genomic_DNA"/>
</dbReference>
<evidence type="ECO:0000313" key="3">
    <source>
        <dbReference type="Proteomes" id="UP000777002"/>
    </source>
</evidence>
<proteinExistence type="predicted"/>
<dbReference type="Proteomes" id="UP000777002">
    <property type="component" value="Unassembled WGS sequence"/>
</dbReference>
<protein>
    <submittedName>
        <fullName evidence="2">Uncharacterized protein</fullName>
    </submittedName>
</protein>
<evidence type="ECO:0000313" key="2">
    <source>
        <dbReference type="EMBL" id="MBM6928286.1"/>
    </source>
</evidence>
<feature type="region of interest" description="Disordered" evidence="1">
    <location>
        <begin position="1"/>
        <end position="21"/>
    </location>
</feature>
<dbReference type="RefSeq" id="WP_205049885.1">
    <property type="nucleotide sequence ID" value="NZ_JACJKX010000004.1"/>
</dbReference>
<reference evidence="2 3" key="1">
    <citation type="journal article" date="2021" name="Sci. Rep.">
        <title>The distribution of antibiotic resistance genes in chicken gut microbiota commensals.</title>
        <authorList>
            <person name="Juricova H."/>
            <person name="Matiasovicova J."/>
            <person name="Kubasova T."/>
            <person name="Cejkova D."/>
            <person name="Rychlik I."/>
        </authorList>
    </citation>
    <scope>NUCLEOTIDE SEQUENCE [LARGE SCALE GENOMIC DNA]</scope>
    <source>
        <strain evidence="2 3">An562</strain>
    </source>
</reference>
<gene>
    <name evidence="2" type="ORF">H5985_03240</name>
</gene>
<evidence type="ECO:0000256" key="1">
    <source>
        <dbReference type="SAM" id="MobiDB-lite"/>
    </source>
</evidence>
<organism evidence="2 3">
    <name type="scientific">Parasutterella secunda</name>
    <dbReference type="NCBI Taxonomy" id="626947"/>
    <lineage>
        <taxon>Bacteria</taxon>
        <taxon>Pseudomonadati</taxon>
        <taxon>Pseudomonadota</taxon>
        <taxon>Betaproteobacteria</taxon>
        <taxon>Burkholderiales</taxon>
        <taxon>Sutterellaceae</taxon>
        <taxon>Parasutterella</taxon>
    </lineage>
</organism>
<name>A0ABS2GU00_9BURK</name>
<comment type="caution">
    <text evidence="2">The sequence shown here is derived from an EMBL/GenBank/DDBJ whole genome shotgun (WGS) entry which is preliminary data.</text>
</comment>
<keyword evidence="3" id="KW-1185">Reference proteome</keyword>
<sequence length="62" mass="6934">MTSDDIIRLLKKSGPENETPEDFKDRALATLNDGESLTALELQNVDEAVISETVRRIEDNES</sequence>